<reference evidence="1 2" key="1">
    <citation type="submission" date="2019-01" db="EMBL/GenBank/DDBJ databases">
        <title>Sequencing of cultivated peanut Arachis hypogaea provides insights into genome evolution and oil improvement.</title>
        <authorList>
            <person name="Chen X."/>
        </authorList>
    </citation>
    <scope>NUCLEOTIDE SEQUENCE [LARGE SCALE GENOMIC DNA]</scope>
    <source>
        <strain evidence="2">cv. Fuhuasheng</strain>
        <tissue evidence="1">Leaves</tissue>
    </source>
</reference>
<dbReference type="EMBL" id="SDMP01000019">
    <property type="protein sequence ID" value="RYQ91954.1"/>
    <property type="molecule type" value="Genomic_DNA"/>
</dbReference>
<name>A0A444XQZ7_ARAHY</name>
<sequence length="77" mass="8977">MAMLHKAYRCVAIFKRPCLLLSKRVSHTLPPPNTIIPYPREAGFGDVLPLRNFLFDNSLITAFVKRWHPKIHTFYLP</sequence>
<evidence type="ECO:0000313" key="2">
    <source>
        <dbReference type="Proteomes" id="UP000289738"/>
    </source>
</evidence>
<keyword evidence="2" id="KW-1185">Reference proteome</keyword>
<dbReference type="AlphaFoldDB" id="A0A444XQZ7"/>
<protein>
    <recommendedName>
        <fullName evidence="3">Aminotransferase-like plant mobile domain-containing protein</fullName>
    </recommendedName>
</protein>
<gene>
    <name evidence="1" type="ORF">Ahy_B09g098030</name>
</gene>
<proteinExistence type="predicted"/>
<comment type="caution">
    <text evidence="1">The sequence shown here is derived from an EMBL/GenBank/DDBJ whole genome shotgun (WGS) entry which is preliminary data.</text>
</comment>
<evidence type="ECO:0008006" key="3">
    <source>
        <dbReference type="Google" id="ProtNLM"/>
    </source>
</evidence>
<evidence type="ECO:0000313" key="1">
    <source>
        <dbReference type="EMBL" id="RYQ91954.1"/>
    </source>
</evidence>
<accession>A0A444XQZ7</accession>
<dbReference type="Proteomes" id="UP000289738">
    <property type="component" value="Chromosome B09"/>
</dbReference>
<organism evidence="1 2">
    <name type="scientific">Arachis hypogaea</name>
    <name type="common">Peanut</name>
    <dbReference type="NCBI Taxonomy" id="3818"/>
    <lineage>
        <taxon>Eukaryota</taxon>
        <taxon>Viridiplantae</taxon>
        <taxon>Streptophyta</taxon>
        <taxon>Embryophyta</taxon>
        <taxon>Tracheophyta</taxon>
        <taxon>Spermatophyta</taxon>
        <taxon>Magnoliopsida</taxon>
        <taxon>eudicotyledons</taxon>
        <taxon>Gunneridae</taxon>
        <taxon>Pentapetalae</taxon>
        <taxon>rosids</taxon>
        <taxon>fabids</taxon>
        <taxon>Fabales</taxon>
        <taxon>Fabaceae</taxon>
        <taxon>Papilionoideae</taxon>
        <taxon>50 kb inversion clade</taxon>
        <taxon>dalbergioids sensu lato</taxon>
        <taxon>Dalbergieae</taxon>
        <taxon>Pterocarpus clade</taxon>
        <taxon>Arachis</taxon>
    </lineage>
</organism>